<dbReference type="InterPro" id="IPR028081">
    <property type="entry name" value="Leu-bd"/>
</dbReference>
<evidence type="ECO:0000313" key="5">
    <source>
        <dbReference type="Proteomes" id="UP000028713"/>
    </source>
</evidence>
<dbReference type="InterPro" id="IPR028082">
    <property type="entry name" value="Peripla_BP_I"/>
</dbReference>
<comment type="caution">
    <text evidence="4">The sequence shown here is derived from an EMBL/GenBank/DDBJ whole genome shotgun (WGS) entry which is preliminary data.</text>
</comment>
<dbReference type="STRING" id="236814.IX39_08230"/>
<dbReference type="PANTHER" id="PTHR30483">
    <property type="entry name" value="LEUCINE-SPECIFIC-BINDING PROTEIN"/>
    <property type="match status" value="1"/>
</dbReference>
<reference evidence="4 5" key="1">
    <citation type="submission" date="2014-07" db="EMBL/GenBank/DDBJ databases">
        <title>Genome of Chryseobacterium formosense LMG 24722.</title>
        <authorList>
            <person name="Pipes S.E."/>
            <person name="Stropko S.J."/>
            <person name="Newman J.D."/>
        </authorList>
    </citation>
    <scope>NUCLEOTIDE SEQUENCE [LARGE SCALE GENOMIC DNA]</scope>
    <source>
        <strain evidence="4 5">LMG 24722</strain>
    </source>
</reference>
<evidence type="ECO:0000256" key="1">
    <source>
        <dbReference type="ARBA" id="ARBA00010062"/>
    </source>
</evidence>
<dbReference type="SUPFAM" id="SSF53822">
    <property type="entry name" value="Periplasmic binding protein-like I"/>
    <property type="match status" value="1"/>
</dbReference>
<dbReference type="InterPro" id="IPR051010">
    <property type="entry name" value="BCAA_transport"/>
</dbReference>
<name>A0A085Z848_9FLAO</name>
<dbReference type="CDD" id="cd06338">
    <property type="entry name" value="PBP1_ABC_ligand_binding-like"/>
    <property type="match status" value="1"/>
</dbReference>
<dbReference type="Gene3D" id="3.40.50.2300">
    <property type="match status" value="2"/>
</dbReference>
<proteinExistence type="inferred from homology"/>
<keyword evidence="5" id="KW-1185">Reference proteome</keyword>
<keyword evidence="2" id="KW-0732">Signal</keyword>
<dbReference type="Pfam" id="PF13458">
    <property type="entry name" value="Peripla_BP_6"/>
    <property type="match status" value="1"/>
</dbReference>
<organism evidence="4 5">
    <name type="scientific">Chryseobacterium formosense</name>
    <dbReference type="NCBI Taxonomy" id="236814"/>
    <lineage>
        <taxon>Bacteria</taxon>
        <taxon>Pseudomonadati</taxon>
        <taxon>Bacteroidota</taxon>
        <taxon>Flavobacteriia</taxon>
        <taxon>Flavobacteriales</taxon>
        <taxon>Weeksellaceae</taxon>
        <taxon>Chryseobacterium group</taxon>
        <taxon>Chryseobacterium</taxon>
    </lineage>
</organism>
<dbReference type="OrthoDB" id="9791590at2"/>
<dbReference type="AlphaFoldDB" id="A0A085Z848"/>
<protein>
    <submittedName>
        <fullName evidence="4">Branched-chain amino acid ABC transporter substrate-binding protein</fullName>
    </submittedName>
</protein>
<gene>
    <name evidence="4" type="ORF">IX39_08230</name>
</gene>
<dbReference type="PANTHER" id="PTHR30483:SF37">
    <property type="entry name" value="ABC TRANSPORTER SUBSTRATE-BINDING PROTEIN"/>
    <property type="match status" value="1"/>
</dbReference>
<dbReference type="RefSeq" id="WP_034675035.1">
    <property type="nucleotide sequence ID" value="NZ_FPAP01000001.1"/>
</dbReference>
<feature type="domain" description="Leucine-binding protein" evidence="3">
    <location>
        <begin position="10"/>
        <end position="344"/>
    </location>
</feature>
<sequence>MTNSNETNNPIRIGYTLSLTGPVAENTKAVMLAHSIWQEDINNRGGLLGRKIEFVCYNDNGETSQVEEIYKKLLDEEKVDLVIGGYGTNTIAASMPVVMERNRFLIGLMGLGVNLNLKYPNYFAMIPTGPKPNSTLTEGFFALAASQNPKPLTVAVLSADAEFSKNPVIGARENAEKYGFQIVYEETYPLSTEDFKPLIEEIKATNADLLFICSYLNDSKGLVRAIHKSDYRPKMVGGAMIGPQSASVKTELGPLLNGFVNYEYWMPVPKMNFPGVADMLAKYQAKAKEKKVDELGYYMAPLAYAQMQVLAQAVAVTESLNDEVLAEYCRSNTFETVIGNISFGEGGEWAEPRVVQVQFQNIENNDIETFKDSRVQVVVEPSEYASGSLIYPYAP</sequence>
<evidence type="ECO:0000256" key="2">
    <source>
        <dbReference type="ARBA" id="ARBA00022729"/>
    </source>
</evidence>
<dbReference type="Proteomes" id="UP000028713">
    <property type="component" value="Unassembled WGS sequence"/>
</dbReference>
<dbReference type="eggNOG" id="COG0683">
    <property type="taxonomic scope" value="Bacteria"/>
</dbReference>
<accession>A0A085Z848</accession>
<comment type="similarity">
    <text evidence="1">Belongs to the leucine-binding protein family.</text>
</comment>
<dbReference type="EMBL" id="JPRP01000001">
    <property type="protein sequence ID" value="KFF00612.1"/>
    <property type="molecule type" value="Genomic_DNA"/>
</dbReference>
<evidence type="ECO:0000313" key="4">
    <source>
        <dbReference type="EMBL" id="KFF00612.1"/>
    </source>
</evidence>
<evidence type="ECO:0000259" key="3">
    <source>
        <dbReference type="Pfam" id="PF13458"/>
    </source>
</evidence>